<organism evidence="1 2">
    <name type="scientific">Streptomyces fildesensis</name>
    <dbReference type="NCBI Taxonomy" id="375757"/>
    <lineage>
        <taxon>Bacteria</taxon>
        <taxon>Bacillati</taxon>
        <taxon>Actinomycetota</taxon>
        <taxon>Actinomycetes</taxon>
        <taxon>Kitasatosporales</taxon>
        <taxon>Streptomycetaceae</taxon>
        <taxon>Streptomyces</taxon>
    </lineage>
</organism>
<keyword evidence="2" id="KW-1185">Reference proteome</keyword>
<sequence length="388" mass="43446">MYTIVTLGPSGAGKTVYLAALWHMLKLEHPRLKCYLKPESRQQEYKLGQIYNDVAGPGEWPLPTDGNVFPEWTFSCKVKSQHGTYTALKVRYIDYAGDRLTDPQSGSSEQDRLEETLRNADALLGLLDGRKVLKLMRGNGEFLDRDMTQVFSLMQDCEGPIHFVITKWDLLAGHYSLRQIRERLMEHPDFATLARSRTDWHIRRMPIPPGRMRLIPVSSVGREFAFLGADGGMHKRDNARPRPLNVDVAFAAVLPDLVARAYDAAKADQERVRREARGQRRGWFSDFARVVASTVAAPVSTVLATRGIQVPVHLIAAFLSSGTGAVASAVNIPPSELRKARRLQRSFRKRSVNAVTDDAAAAQFVLHRLVEELQAFERSPENDGTVLS</sequence>
<dbReference type="Gene3D" id="3.40.50.300">
    <property type="entry name" value="P-loop containing nucleotide triphosphate hydrolases"/>
    <property type="match status" value="1"/>
</dbReference>
<reference evidence="1 2" key="1">
    <citation type="submission" date="2024-10" db="EMBL/GenBank/DDBJ databases">
        <title>The Natural Products Discovery Center: Release of the First 8490 Sequenced Strains for Exploring Actinobacteria Biosynthetic Diversity.</title>
        <authorList>
            <person name="Kalkreuter E."/>
            <person name="Kautsar S.A."/>
            <person name="Yang D."/>
            <person name="Bader C.D."/>
            <person name="Teijaro C.N."/>
            <person name="Fluegel L."/>
            <person name="Davis C.M."/>
            <person name="Simpson J.R."/>
            <person name="Lauterbach L."/>
            <person name="Steele A.D."/>
            <person name="Gui C."/>
            <person name="Meng S."/>
            <person name="Li G."/>
            <person name="Viehrig K."/>
            <person name="Ye F."/>
            <person name="Su P."/>
            <person name="Kiefer A.F."/>
            <person name="Nichols A."/>
            <person name="Cepeda A.J."/>
            <person name="Yan W."/>
            <person name="Fan B."/>
            <person name="Jiang Y."/>
            <person name="Adhikari A."/>
            <person name="Zheng C.-J."/>
            <person name="Schuster L."/>
            <person name="Cowan T.M."/>
            <person name="Smanski M.J."/>
            <person name="Chevrette M.G."/>
            <person name="De Carvalho L.P.S."/>
            <person name="Shen B."/>
        </authorList>
    </citation>
    <scope>NUCLEOTIDE SEQUENCE [LARGE SCALE GENOMIC DNA]</scope>
    <source>
        <strain evidence="1 2">NPDC053399</strain>
    </source>
</reference>
<protein>
    <submittedName>
        <fullName evidence="1">Uncharacterized protein</fullName>
    </submittedName>
</protein>
<accession>A0ABW8CDF2</accession>
<comment type="caution">
    <text evidence="1">The sequence shown here is derived from an EMBL/GenBank/DDBJ whole genome shotgun (WGS) entry which is preliminary data.</text>
</comment>
<dbReference type="InterPro" id="IPR027417">
    <property type="entry name" value="P-loop_NTPase"/>
</dbReference>
<evidence type="ECO:0000313" key="2">
    <source>
        <dbReference type="Proteomes" id="UP001614394"/>
    </source>
</evidence>
<dbReference type="RefSeq" id="WP_399652421.1">
    <property type="nucleotide sequence ID" value="NZ_JBITYG010000007.1"/>
</dbReference>
<dbReference type="Proteomes" id="UP001614394">
    <property type="component" value="Unassembled WGS sequence"/>
</dbReference>
<proteinExistence type="predicted"/>
<dbReference type="SUPFAM" id="SSF52540">
    <property type="entry name" value="P-loop containing nucleoside triphosphate hydrolases"/>
    <property type="match status" value="1"/>
</dbReference>
<dbReference type="EMBL" id="JBITYG010000007">
    <property type="protein sequence ID" value="MFI9103406.1"/>
    <property type="molecule type" value="Genomic_DNA"/>
</dbReference>
<gene>
    <name evidence="1" type="ORF">ACIGXA_23070</name>
</gene>
<evidence type="ECO:0000313" key="1">
    <source>
        <dbReference type="EMBL" id="MFI9103406.1"/>
    </source>
</evidence>
<name>A0ABW8CDF2_9ACTN</name>